<dbReference type="PANTHER" id="PTHR40254:SF1">
    <property type="entry name" value="BLR0577 PROTEIN"/>
    <property type="match status" value="1"/>
</dbReference>
<accession>A0A1H3SIB8</accession>
<sequence length="647" mass="70343">MRICVIGAGPRGLMVLERICANSRELVGPAEPVEVHLVDPRVGAGGRVWWTGQSSLLLMNTVASQVTVFTDDSVECEGPIRTGPSLHEWARADPDEVPLGPDDYPTRAAFGRYLAWFLDHVIATAPPNVTIRLHAETAVALQDDARHQRVRLADGSVLAADAVVLAQGHVDAESAGAPRDLAEFARRYRLRYVPPSSPSEVDLSSIVPGEPVGLRGLGLNFFDYLALLTSGRGGRFVPAGGKLRYVPSGREPVLYAGSRRGVPYHARGRNQKGVSGRHEPLFLTPEVIAGLQQRAAEGAAPGFVDDVWPLVSKEVRAVYYTTWIGQHRSASTAAVFRRDYLRAIDDEIAERSVLRRYGVPPGEWWDWDRVTRPCAGRVFADRDEFHGWLLEHLERDLVEAELGNVAGPLKAALDVLRDLRNEIRLVIDHGGITGGSYRDEVQRWYTGENAFLSIGPPARRIAELIALIEAGVVHVLGPGMRVSAVDASFVVSARGVAAPPVPVTTLIEARLPEPDLGRSADPLLSWLRRTGQCVAYRIADPDGAFRTGGLAVTRRPYHLIDAAGRPHPRRFAFGVPTEAVHWVTAAGARPGVNSVSLADADSVARACLSVPRSKPGPRRAALYADYHNPLAWLPTSAPRRAREGAAR</sequence>
<gene>
    <name evidence="2" type="ORF">SAMN05216215_106511</name>
</gene>
<dbReference type="Proteomes" id="UP000199529">
    <property type="component" value="Unassembled WGS sequence"/>
</dbReference>
<dbReference type="SUPFAM" id="SSF51905">
    <property type="entry name" value="FAD/NAD(P)-binding domain"/>
    <property type="match status" value="1"/>
</dbReference>
<feature type="domain" description="FAD-dependent urate hydroxylase HpyO/Asp monooxygenase CreE-like FAD/NAD(P)-binding" evidence="1">
    <location>
        <begin position="5"/>
        <end position="169"/>
    </location>
</feature>
<organism evidence="2 3">
    <name type="scientific">Saccharopolyspora shandongensis</name>
    <dbReference type="NCBI Taxonomy" id="418495"/>
    <lineage>
        <taxon>Bacteria</taxon>
        <taxon>Bacillati</taxon>
        <taxon>Actinomycetota</taxon>
        <taxon>Actinomycetes</taxon>
        <taxon>Pseudonocardiales</taxon>
        <taxon>Pseudonocardiaceae</taxon>
        <taxon>Saccharopolyspora</taxon>
    </lineage>
</organism>
<evidence type="ECO:0000259" key="1">
    <source>
        <dbReference type="Pfam" id="PF13454"/>
    </source>
</evidence>
<evidence type="ECO:0000313" key="3">
    <source>
        <dbReference type="Proteomes" id="UP000199529"/>
    </source>
</evidence>
<name>A0A1H3SIB8_9PSEU</name>
<dbReference type="InterPro" id="IPR036188">
    <property type="entry name" value="FAD/NAD-bd_sf"/>
</dbReference>
<dbReference type="EMBL" id="FNOK01000065">
    <property type="protein sequence ID" value="SDZ37325.1"/>
    <property type="molecule type" value="Genomic_DNA"/>
</dbReference>
<protein>
    <submittedName>
        <fullName evidence="2">FAD-NAD(P)-binding</fullName>
    </submittedName>
</protein>
<dbReference type="Pfam" id="PF13454">
    <property type="entry name" value="NAD_binding_9"/>
    <property type="match status" value="1"/>
</dbReference>
<dbReference type="PANTHER" id="PTHR40254">
    <property type="entry name" value="BLR0577 PROTEIN"/>
    <property type="match status" value="1"/>
</dbReference>
<reference evidence="3" key="1">
    <citation type="submission" date="2016-10" db="EMBL/GenBank/DDBJ databases">
        <authorList>
            <person name="Varghese N."/>
            <person name="Submissions S."/>
        </authorList>
    </citation>
    <scope>NUCLEOTIDE SEQUENCE [LARGE SCALE GENOMIC DNA]</scope>
    <source>
        <strain evidence="3">CGMCC 4.3530</strain>
    </source>
</reference>
<dbReference type="STRING" id="418495.SAMN05216215_106511"/>
<keyword evidence="3" id="KW-1185">Reference proteome</keyword>
<dbReference type="AlphaFoldDB" id="A0A1H3SIB8"/>
<dbReference type="InterPro" id="IPR052189">
    <property type="entry name" value="L-asp_N-monooxygenase_NS-form"/>
</dbReference>
<proteinExistence type="predicted"/>
<evidence type="ECO:0000313" key="2">
    <source>
        <dbReference type="EMBL" id="SDZ37325.1"/>
    </source>
</evidence>
<dbReference type="InterPro" id="IPR038732">
    <property type="entry name" value="HpyO/CreE_NAD-binding"/>
</dbReference>
<dbReference type="OrthoDB" id="3653265at2"/>
<dbReference type="RefSeq" id="WP_093276613.1">
    <property type="nucleotide sequence ID" value="NZ_FNOK01000065.1"/>
</dbReference>
<dbReference type="Gene3D" id="3.50.50.60">
    <property type="entry name" value="FAD/NAD(P)-binding domain"/>
    <property type="match status" value="1"/>
</dbReference>